<feature type="non-terminal residue" evidence="2">
    <location>
        <position position="115"/>
    </location>
</feature>
<keyword evidence="3" id="KW-1185">Reference proteome</keyword>
<feature type="region of interest" description="Disordered" evidence="1">
    <location>
        <begin position="59"/>
        <end position="97"/>
    </location>
</feature>
<accession>K0S0J3</accession>
<sequence length="115" mass="12287">MTTISDVRPRSCVNCAARASRSFHRDHSARNNGPKKQRRRCLGCADAGKEINVARLQNSNKTAVASAPPKCAKKKKGRNKAPTYAGNKDAIFKPGQSGDSNAIGVGVKLAYDICS</sequence>
<evidence type="ECO:0000256" key="1">
    <source>
        <dbReference type="SAM" id="MobiDB-lite"/>
    </source>
</evidence>
<dbReference type="AlphaFoldDB" id="K0S0J3"/>
<comment type="caution">
    <text evidence="2">The sequence shown here is derived from an EMBL/GenBank/DDBJ whole genome shotgun (WGS) entry which is preliminary data.</text>
</comment>
<dbReference type="EMBL" id="AGNL01035613">
    <property type="protein sequence ID" value="EJK54591.1"/>
    <property type="molecule type" value="Genomic_DNA"/>
</dbReference>
<gene>
    <name evidence="2" type="ORF">THAOC_25765</name>
</gene>
<protein>
    <submittedName>
        <fullName evidence="2">Uncharacterized protein</fullName>
    </submittedName>
</protein>
<dbReference type="Proteomes" id="UP000266841">
    <property type="component" value="Unassembled WGS sequence"/>
</dbReference>
<reference evidence="2 3" key="1">
    <citation type="journal article" date="2012" name="Genome Biol.">
        <title>Genome and low-iron response of an oceanic diatom adapted to chronic iron limitation.</title>
        <authorList>
            <person name="Lommer M."/>
            <person name="Specht M."/>
            <person name="Roy A.S."/>
            <person name="Kraemer L."/>
            <person name="Andreson R."/>
            <person name="Gutowska M.A."/>
            <person name="Wolf J."/>
            <person name="Bergner S.V."/>
            <person name="Schilhabel M.B."/>
            <person name="Klostermeier U.C."/>
            <person name="Beiko R.G."/>
            <person name="Rosenstiel P."/>
            <person name="Hippler M."/>
            <person name="Laroche J."/>
        </authorList>
    </citation>
    <scope>NUCLEOTIDE SEQUENCE [LARGE SCALE GENOMIC DNA]</scope>
    <source>
        <strain evidence="2 3">CCMP1005</strain>
    </source>
</reference>
<evidence type="ECO:0000313" key="2">
    <source>
        <dbReference type="EMBL" id="EJK54591.1"/>
    </source>
</evidence>
<proteinExistence type="predicted"/>
<name>K0S0J3_THAOC</name>
<evidence type="ECO:0000313" key="3">
    <source>
        <dbReference type="Proteomes" id="UP000266841"/>
    </source>
</evidence>
<organism evidence="2 3">
    <name type="scientific">Thalassiosira oceanica</name>
    <name type="common">Marine diatom</name>
    <dbReference type="NCBI Taxonomy" id="159749"/>
    <lineage>
        <taxon>Eukaryota</taxon>
        <taxon>Sar</taxon>
        <taxon>Stramenopiles</taxon>
        <taxon>Ochrophyta</taxon>
        <taxon>Bacillariophyta</taxon>
        <taxon>Coscinodiscophyceae</taxon>
        <taxon>Thalassiosirophycidae</taxon>
        <taxon>Thalassiosirales</taxon>
        <taxon>Thalassiosiraceae</taxon>
        <taxon>Thalassiosira</taxon>
    </lineage>
</organism>